<accession>A0ABT8AW12</accession>
<protein>
    <submittedName>
        <fullName evidence="1">Methyltransferase domain-containing protein</fullName>
    </submittedName>
</protein>
<organism evidence="1 2">
    <name type="scientific">Methylobacterium longum</name>
    <dbReference type="NCBI Taxonomy" id="767694"/>
    <lineage>
        <taxon>Bacteria</taxon>
        <taxon>Pseudomonadati</taxon>
        <taxon>Pseudomonadota</taxon>
        <taxon>Alphaproteobacteria</taxon>
        <taxon>Hyphomicrobiales</taxon>
        <taxon>Methylobacteriaceae</taxon>
        <taxon>Methylobacterium</taxon>
    </lineage>
</organism>
<dbReference type="Gene3D" id="3.40.50.150">
    <property type="entry name" value="Vaccinia Virus protein VP39"/>
    <property type="match status" value="1"/>
</dbReference>
<keyword evidence="2" id="KW-1185">Reference proteome</keyword>
<name>A0ABT8AW12_9HYPH</name>
<dbReference type="GO" id="GO:0032259">
    <property type="term" value="P:methylation"/>
    <property type="evidence" value="ECO:0007669"/>
    <property type="project" value="UniProtKB-KW"/>
</dbReference>
<keyword evidence="1" id="KW-0808">Transferase</keyword>
<dbReference type="Proteomes" id="UP001244297">
    <property type="component" value="Unassembled WGS sequence"/>
</dbReference>
<evidence type="ECO:0000313" key="1">
    <source>
        <dbReference type="EMBL" id="MDN3573601.1"/>
    </source>
</evidence>
<dbReference type="EMBL" id="JAUFPT010000078">
    <property type="protein sequence ID" value="MDN3573601.1"/>
    <property type="molecule type" value="Genomic_DNA"/>
</dbReference>
<dbReference type="GO" id="GO:0008168">
    <property type="term" value="F:methyltransferase activity"/>
    <property type="evidence" value="ECO:0007669"/>
    <property type="project" value="UniProtKB-KW"/>
</dbReference>
<evidence type="ECO:0000313" key="2">
    <source>
        <dbReference type="Proteomes" id="UP001244297"/>
    </source>
</evidence>
<proteinExistence type="predicted"/>
<reference evidence="2" key="1">
    <citation type="journal article" date="2019" name="Int. J. Syst. Evol. Microbiol.">
        <title>The Global Catalogue of Microorganisms (GCM) 10K type strain sequencing project: providing services to taxonomists for standard genome sequencing and annotation.</title>
        <authorList>
            <consortium name="The Broad Institute Genomics Platform"/>
            <consortium name="The Broad Institute Genome Sequencing Center for Infectious Disease"/>
            <person name="Wu L."/>
            <person name="Ma J."/>
        </authorList>
    </citation>
    <scope>NUCLEOTIDE SEQUENCE [LARGE SCALE GENOMIC DNA]</scope>
    <source>
        <strain evidence="2">CECT 7806</strain>
    </source>
</reference>
<sequence>MDRVQQLLRSLTKKDRIIEVGPSFRPIAPKRDGWNTFVIDHASRDDLLKKYHDQTVEQIEEVDFVWTGGSLADAVPEDQHGTFDAFIASHVIEHTTDIVTFLRAAETLLRPDGIIILAVPDKRKCFDFFRYPSATAEAITAFLERRDRHTVRTHIDYALNMALKSGTEGAWAGDDLRRAELVCSPAAEPHWRATAQLPGYTDAHAWVFVPASFSLMILELTLLGYLNLRIEDMLEMYATEFFVWLRKGALSLTAEEVRSERTNLMERIIVELAEQSRQLPDSPLSKSVSENTLRNQLLTASYQAEAIRTVLSAVRASTGRFGLNRTKFRRQIAQASRKVPDNAFAAVQHQSLLIESRKVLERRSESMTTPNESAIVEVGRSDALLVVPLSAAQFGFPLFATELAREKQRSRALQTVLHAVLASLRSRALNKKKFKSIITEAAQNTSSVGPEAAQHLVLLAETQKVLGIAWDTSA</sequence>
<gene>
    <name evidence="1" type="ORF">QWZ18_23655</name>
</gene>
<dbReference type="RefSeq" id="WP_238291037.1">
    <property type="nucleotide sequence ID" value="NZ_BPQS01000031.1"/>
</dbReference>
<dbReference type="InterPro" id="IPR029063">
    <property type="entry name" value="SAM-dependent_MTases_sf"/>
</dbReference>
<dbReference type="SUPFAM" id="SSF53335">
    <property type="entry name" value="S-adenosyl-L-methionine-dependent methyltransferases"/>
    <property type="match status" value="1"/>
</dbReference>
<dbReference type="Pfam" id="PF13489">
    <property type="entry name" value="Methyltransf_23"/>
    <property type="match status" value="1"/>
</dbReference>
<keyword evidence="1" id="KW-0489">Methyltransferase</keyword>
<comment type="caution">
    <text evidence="1">The sequence shown here is derived from an EMBL/GenBank/DDBJ whole genome shotgun (WGS) entry which is preliminary data.</text>
</comment>